<evidence type="ECO:0000256" key="7">
    <source>
        <dbReference type="SAM" id="MobiDB-lite"/>
    </source>
</evidence>
<keyword evidence="6 8" id="KW-0472">Membrane</keyword>
<evidence type="ECO:0000313" key="11">
    <source>
        <dbReference type="Proteomes" id="UP001152300"/>
    </source>
</evidence>
<evidence type="ECO:0000256" key="6">
    <source>
        <dbReference type="ARBA" id="ARBA00023136"/>
    </source>
</evidence>
<proteinExistence type="inferred from homology"/>
<feature type="transmembrane region" description="Helical" evidence="8">
    <location>
        <begin position="61"/>
        <end position="78"/>
    </location>
</feature>
<accession>A0A9X0DKB0</accession>
<dbReference type="GO" id="GO:0016020">
    <property type="term" value="C:membrane"/>
    <property type="evidence" value="ECO:0007669"/>
    <property type="project" value="UniProtKB-SubCell"/>
</dbReference>
<evidence type="ECO:0000256" key="3">
    <source>
        <dbReference type="ARBA" id="ARBA00022679"/>
    </source>
</evidence>
<keyword evidence="4 8" id="KW-0812">Transmembrane</keyword>
<dbReference type="OrthoDB" id="1077582at2759"/>
<dbReference type="AlphaFoldDB" id="A0A9X0DKB0"/>
<keyword evidence="5 8" id="KW-1133">Transmembrane helix</keyword>
<comment type="subcellular location">
    <subcellularLocation>
        <location evidence="1">Membrane</location>
        <topology evidence="1">Multi-pass membrane protein</topology>
    </subcellularLocation>
</comment>
<feature type="transmembrane region" description="Helical" evidence="8">
    <location>
        <begin position="32"/>
        <end position="49"/>
    </location>
</feature>
<keyword evidence="3" id="KW-0808">Transferase</keyword>
<evidence type="ECO:0000256" key="5">
    <source>
        <dbReference type="ARBA" id="ARBA00022989"/>
    </source>
</evidence>
<evidence type="ECO:0000256" key="8">
    <source>
        <dbReference type="SAM" id="Phobius"/>
    </source>
</evidence>
<feature type="region of interest" description="Disordered" evidence="7">
    <location>
        <begin position="97"/>
        <end position="117"/>
    </location>
</feature>
<sequence length="408" mass="46176">MAVATVITHPLLLLIANILLTNATAAYTHSRATRLLGFILSVFLSYLAISNWNHHISTTGWAGRTLAGASFTVPNVLFDRLIIRNWQYGNDDLKPKGIEKNDGKKEKKQTRREWGQEVAGNSRYVGTTHEVSNVPFFDTKDPVLGPSKRIFCLQRAGMILTFYFLNTFAIDGQLYAKKEFLEDSYVPWFRRIFSVGIPHLREEIITRVTISLLYWVAQFCYLQCFFSIGALLDVGLGGGEVRLWRPLFGEGRHACTIRGFWGKFWHQGVQLNVKGLAEFITHTILQIPRSTFIARYLKIFLAFAVSGAMHIAADYGGGISPRQSGAMTFFCIQALGIMIEDGVQEIWRKMGGKKDNLFGRTIGIIWTLGFLCWSTPVWVYPVARDMQREDMLLTLGAMEPLVVGLKFW</sequence>
<organism evidence="10 11">
    <name type="scientific">Sclerotinia nivalis</name>
    <dbReference type="NCBI Taxonomy" id="352851"/>
    <lineage>
        <taxon>Eukaryota</taxon>
        <taxon>Fungi</taxon>
        <taxon>Dikarya</taxon>
        <taxon>Ascomycota</taxon>
        <taxon>Pezizomycotina</taxon>
        <taxon>Leotiomycetes</taxon>
        <taxon>Helotiales</taxon>
        <taxon>Sclerotiniaceae</taxon>
        <taxon>Sclerotinia</taxon>
    </lineage>
</organism>
<evidence type="ECO:0000256" key="2">
    <source>
        <dbReference type="ARBA" id="ARBA00007282"/>
    </source>
</evidence>
<feature type="transmembrane region" description="Helical" evidence="8">
    <location>
        <begin position="212"/>
        <end position="236"/>
    </location>
</feature>
<evidence type="ECO:0000313" key="10">
    <source>
        <dbReference type="EMBL" id="KAJ8066736.1"/>
    </source>
</evidence>
<name>A0A9X0DKB0_9HELO</name>
<dbReference type="InterPro" id="IPR044851">
    <property type="entry name" value="Wax_synthase"/>
</dbReference>
<feature type="transmembrane region" description="Helical" evidence="8">
    <location>
        <begin position="364"/>
        <end position="383"/>
    </location>
</feature>
<dbReference type="Pfam" id="PF13813">
    <property type="entry name" value="MBOAT_2"/>
    <property type="match status" value="1"/>
</dbReference>
<dbReference type="PANTHER" id="PTHR31595:SF27">
    <property type="entry name" value="WAX SYNTHASE DOMAIN-CONTAINING PROTEIN-RELATED"/>
    <property type="match status" value="1"/>
</dbReference>
<dbReference type="GO" id="GO:0008374">
    <property type="term" value="F:O-acyltransferase activity"/>
    <property type="evidence" value="ECO:0007669"/>
    <property type="project" value="InterPro"/>
</dbReference>
<feature type="compositionally biased region" description="Basic and acidic residues" evidence="7">
    <location>
        <begin position="97"/>
        <end position="115"/>
    </location>
</feature>
<gene>
    <name evidence="10" type="ORF">OCU04_004126</name>
</gene>
<comment type="similarity">
    <text evidence="2">Belongs to the wax synthase family.</text>
</comment>
<evidence type="ECO:0000259" key="9">
    <source>
        <dbReference type="Pfam" id="PF13813"/>
    </source>
</evidence>
<feature type="transmembrane region" description="Helical" evidence="8">
    <location>
        <begin position="6"/>
        <end position="25"/>
    </location>
</feature>
<protein>
    <recommendedName>
        <fullName evidence="9">Wax synthase domain-containing protein</fullName>
    </recommendedName>
</protein>
<dbReference type="Proteomes" id="UP001152300">
    <property type="component" value="Unassembled WGS sequence"/>
</dbReference>
<dbReference type="PANTHER" id="PTHR31595">
    <property type="entry name" value="LONG-CHAIN-ALCOHOL O-FATTY-ACYLTRANSFERASE 3-RELATED"/>
    <property type="match status" value="1"/>
</dbReference>
<dbReference type="GO" id="GO:0006629">
    <property type="term" value="P:lipid metabolic process"/>
    <property type="evidence" value="ECO:0007669"/>
    <property type="project" value="InterPro"/>
</dbReference>
<dbReference type="EMBL" id="JAPEIS010000004">
    <property type="protein sequence ID" value="KAJ8066736.1"/>
    <property type="molecule type" value="Genomic_DNA"/>
</dbReference>
<feature type="transmembrane region" description="Helical" evidence="8">
    <location>
        <begin position="296"/>
        <end position="313"/>
    </location>
</feature>
<dbReference type="InterPro" id="IPR032805">
    <property type="entry name" value="Wax_synthase_dom"/>
</dbReference>
<feature type="domain" description="Wax synthase" evidence="9">
    <location>
        <begin position="244"/>
        <end position="332"/>
    </location>
</feature>
<reference evidence="10" key="1">
    <citation type="submission" date="2022-11" db="EMBL/GenBank/DDBJ databases">
        <title>Genome Resource of Sclerotinia nivalis Strain SnTB1, a Plant Pathogen Isolated from American Ginseng.</title>
        <authorList>
            <person name="Fan S."/>
        </authorList>
    </citation>
    <scope>NUCLEOTIDE SEQUENCE</scope>
    <source>
        <strain evidence="10">SnTB1</strain>
    </source>
</reference>
<evidence type="ECO:0000256" key="1">
    <source>
        <dbReference type="ARBA" id="ARBA00004141"/>
    </source>
</evidence>
<comment type="caution">
    <text evidence="10">The sequence shown here is derived from an EMBL/GenBank/DDBJ whole genome shotgun (WGS) entry which is preliminary data.</text>
</comment>
<evidence type="ECO:0000256" key="4">
    <source>
        <dbReference type="ARBA" id="ARBA00022692"/>
    </source>
</evidence>
<keyword evidence="11" id="KW-1185">Reference proteome</keyword>